<organism evidence="2 3">
    <name type="scientific">Gymnopilus junonius</name>
    <name type="common">Spectacular rustgill mushroom</name>
    <name type="synonym">Gymnopilus spectabilis subsp. junonius</name>
    <dbReference type="NCBI Taxonomy" id="109634"/>
    <lineage>
        <taxon>Eukaryota</taxon>
        <taxon>Fungi</taxon>
        <taxon>Dikarya</taxon>
        <taxon>Basidiomycota</taxon>
        <taxon>Agaricomycotina</taxon>
        <taxon>Agaricomycetes</taxon>
        <taxon>Agaricomycetidae</taxon>
        <taxon>Agaricales</taxon>
        <taxon>Agaricineae</taxon>
        <taxon>Hymenogastraceae</taxon>
        <taxon>Gymnopilus</taxon>
    </lineage>
</organism>
<feature type="transmembrane region" description="Helical" evidence="1">
    <location>
        <begin position="15"/>
        <end position="35"/>
    </location>
</feature>
<keyword evidence="1" id="KW-1133">Transmembrane helix</keyword>
<evidence type="ECO:0000313" key="3">
    <source>
        <dbReference type="Proteomes" id="UP000724874"/>
    </source>
</evidence>
<dbReference type="AlphaFoldDB" id="A0A9P5NWN4"/>
<dbReference type="EMBL" id="JADNYJ010000010">
    <property type="protein sequence ID" value="KAF8908963.1"/>
    <property type="molecule type" value="Genomic_DNA"/>
</dbReference>
<keyword evidence="1" id="KW-0472">Membrane</keyword>
<evidence type="ECO:0000313" key="2">
    <source>
        <dbReference type="EMBL" id="KAF8908963.1"/>
    </source>
</evidence>
<name>A0A9P5NWN4_GYMJU</name>
<keyword evidence="1" id="KW-0812">Transmembrane</keyword>
<reference evidence="2" key="1">
    <citation type="submission" date="2020-11" db="EMBL/GenBank/DDBJ databases">
        <authorList>
            <consortium name="DOE Joint Genome Institute"/>
            <person name="Ahrendt S."/>
            <person name="Riley R."/>
            <person name="Andreopoulos W."/>
            <person name="LaButti K."/>
            <person name="Pangilinan J."/>
            <person name="Ruiz-duenas F.J."/>
            <person name="Barrasa J.M."/>
            <person name="Sanchez-Garcia M."/>
            <person name="Camarero S."/>
            <person name="Miyauchi S."/>
            <person name="Serrano A."/>
            <person name="Linde D."/>
            <person name="Babiker R."/>
            <person name="Drula E."/>
            <person name="Ayuso-Fernandez I."/>
            <person name="Pacheco R."/>
            <person name="Padilla G."/>
            <person name="Ferreira P."/>
            <person name="Barriuso J."/>
            <person name="Kellner H."/>
            <person name="Castanera R."/>
            <person name="Alfaro M."/>
            <person name="Ramirez L."/>
            <person name="Pisabarro A.G."/>
            <person name="Kuo A."/>
            <person name="Tritt A."/>
            <person name="Lipzen A."/>
            <person name="He G."/>
            <person name="Yan M."/>
            <person name="Ng V."/>
            <person name="Cullen D."/>
            <person name="Martin F."/>
            <person name="Rosso M.-N."/>
            <person name="Henrissat B."/>
            <person name="Hibbett D."/>
            <person name="Martinez A.T."/>
            <person name="Grigoriev I.V."/>
        </authorList>
    </citation>
    <scope>NUCLEOTIDE SEQUENCE</scope>
    <source>
        <strain evidence="2">AH 44721</strain>
    </source>
</reference>
<proteinExistence type="predicted"/>
<accession>A0A9P5NWN4</accession>
<gene>
    <name evidence="2" type="ORF">CPB84DRAFT_1766511</name>
</gene>
<evidence type="ECO:0000256" key="1">
    <source>
        <dbReference type="SAM" id="Phobius"/>
    </source>
</evidence>
<keyword evidence="3" id="KW-1185">Reference proteome</keyword>
<sequence length="56" mass="6511">MATTAMTHVQSINGFYGFCTFVVQLYYFASMFFILQFWIKSALFQVLEVSIPDPIF</sequence>
<comment type="caution">
    <text evidence="2">The sequence shown here is derived from an EMBL/GenBank/DDBJ whole genome shotgun (WGS) entry which is preliminary data.</text>
</comment>
<dbReference type="Proteomes" id="UP000724874">
    <property type="component" value="Unassembled WGS sequence"/>
</dbReference>
<protein>
    <submittedName>
        <fullName evidence="2">Uncharacterized protein</fullName>
    </submittedName>
</protein>